<dbReference type="RefSeq" id="WP_072429643.1">
    <property type="nucleotide sequence ID" value="NZ_FPKR01000013.1"/>
</dbReference>
<keyword evidence="7" id="KW-1185">Reference proteome</keyword>
<dbReference type="PANTHER" id="PTHR43585:SF2">
    <property type="entry name" value="ATP-GRASP ENZYME FSQD"/>
    <property type="match status" value="1"/>
</dbReference>
<dbReference type="NCBIfam" id="NF005543">
    <property type="entry name" value="PRK07206.1"/>
    <property type="match status" value="1"/>
</dbReference>
<dbReference type="Pfam" id="PF01071">
    <property type="entry name" value="GARS_A"/>
    <property type="match status" value="1"/>
</dbReference>
<name>A0A1K2HPR3_9NEIS</name>
<evidence type="ECO:0000256" key="3">
    <source>
        <dbReference type="ARBA" id="ARBA00022840"/>
    </source>
</evidence>
<organism evidence="6 7">
    <name type="scientific">Chitinimonas taiwanensis DSM 18899</name>
    <dbReference type="NCBI Taxonomy" id="1121279"/>
    <lineage>
        <taxon>Bacteria</taxon>
        <taxon>Pseudomonadati</taxon>
        <taxon>Pseudomonadota</taxon>
        <taxon>Betaproteobacteria</taxon>
        <taxon>Neisseriales</taxon>
        <taxon>Chitinibacteraceae</taxon>
        <taxon>Chitinimonas</taxon>
    </lineage>
</organism>
<evidence type="ECO:0000259" key="5">
    <source>
        <dbReference type="PROSITE" id="PS50975"/>
    </source>
</evidence>
<keyword evidence="3 4" id="KW-0067">ATP-binding</keyword>
<feature type="domain" description="ATP-grasp" evidence="5">
    <location>
        <begin position="114"/>
        <end position="313"/>
    </location>
</feature>
<proteinExistence type="predicted"/>
<dbReference type="SUPFAM" id="SSF56059">
    <property type="entry name" value="Glutathione synthetase ATP-binding domain-like"/>
    <property type="match status" value="1"/>
</dbReference>
<evidence type="ECO:0000313" key="7">
    <source>
        <dbReference type="Proteomes" id="UP000186513"/>
    </source>
</evidence>
<dbReference type="STRING" id="1121279.SAMN02745887_03155"/>
<dbReference type="InterPro" id="IPR020561">
    <property type="entry name" value="PRibGlycinamid_synth_ATP-grasp"/>
</dbReference>
<sequence length="417" mass="46102">MTETQFIGVAVDAYSTGNFLPAAFARHGAKLIHVQSTPALMPSMLAPNMNEYLENIVFDNEANTVQRLGRHQPVCVIAGQEPGVPLADRLSELLGLPSNGSALSPARRNKYEMIETLRANDIRCAEQFKADNAEEILAWVRETHCLPCVVKPLSSASTDGVVICHNEDEVLAAARQVLASRDIFGLANREVLVQSYLDGVEYIVDTVSAYGRHYVCGIWRYEKRLISGGKNIYDKDILIAEDAPEVAPLIHYIHSVLDALGIEFGPCHAEVMLTQAGPALVEVGARLNGNMHPDFHNGCLGHNQADLIAQSYVTPGLFAERFGGRHYRKRQEAIVFNVATNIEGTVVGLSEQVVAQINALPSVFLASYKVKPGQQLRPTQDLLSSPIRVFMRADNYEDILRDYDVINRLKHEVYVLR</sequence>
<dbReference type="GO" id="GO:0016874">
    <property type="term" value="F:ligase activity"/>
    <property type="evidence" value="ECO:0007669"/>
    <property type="project" value="UniProtKB-KW"/>
</dbReference>
<evidence type="ECO:0000256" key="2">
    <source>
        <dbReference type="ARBA" id="ARBA00022741"/>
    </source>
</evidence>
<dbReference type="InterPro" id="IPR052032">
    <property type="entry name" value="ATP-dep_AA_Ligase"/>
</dbReference>
<reference evidence="6 7" key="1">
    <citation type="submission" date="2016-11" db="EMBL/GenBank/DDBJ databases">
        <authorList>
            <person name="Jaros S."/>
            <person name="Januszkiewicz K."/>
            <person name="Wedrychowicz H."/>
        </authorList>
    </citation>
    <scope>NUCLEOTIDE SEQUENCE [LARGE SCALE GENOMIC DNA]</scope>
    <source>
        <strain evidence="6 7">DSM 18899</strain>
    </source>
</reference>
<dbReference type="GO" id="GO:0046872">
    <property type="term" value="F:metal ion binding"/>
    <property type="evidence" value="ECO:0007669"/>
    <property type="project" value="InterPro"/>
</dbReference>
<dbReference type="EMBL" id="FPKR01000013">
    <property type="protein sequence ID" value="SFZ78731.1"/>
    <property type="molecule type" value="Genomic_DNA"/>
</dbReference>
<evidence type="ECO:0000256" key="4">
    <source>
        <dbReference type="PROSITE-ProRule" id="PRU00409"/>
    </source>
</evidence>
<dbReference type="Gene3D" id="3.30.470.20">
    <property type="entry name" value="ATP-grasp fold, B domain"/>
    <property type="match status" value="1"/>
</dbReference>
<dbReference type="AlphaFoldDB" id="A0A1K2HPR3"/>
<protein>
    <submittedName>
        <fullName evidence="6">ATP-grasp domain-containing protein</fullName>
    </submittedName>
</protein>
<evidence type="ECO:0000256" key="1">
    <source>
        <dbReference type="ARBA" id="ARBA00022598"/>
    </source>
</evidence>
<dbReference type="PANTHER" id="PTHR43585">
    <property type="entry name" value="FUMIPYRROLE BIOSYNTHESIS PROTEIN C"/>
    <property type="match status" value="1"/>
</dbReference>
<dbReference type="GO" id="GO:0005524">
    <property type="term" value="F:ATP binding"/>
    <property type="evidence" value="ECO:0007669"/>
    <property type="project" value="UniProtKB-UniRule"/>
</dbReference>
<gene>
    <name evidence="6" type="ORF">SAMN02745887_03155</name>
</gene>
<dbReference type="Proteomes" id="UP000186513">
    <property type="component" value="Unassembled WGS sequence"/>
</dbReference>
<dbReference type="PROSITE" id="PS50975">
    <property type="entry name" value="ATP_GRASP"/>
    <property type="match status" value="1"/>
</dbReference>
<keyword evidence="1" id="KW-0436">Ligase</keyword>
<dbReference type="OrthoDB" id="9803907at2"/>
<evidence type="ECO:0000313" key="6">
    <source>
        <dbReference type="EMBL" id="SFZ78731.1"/>
    </source>
</evidence>
<keyword evidence="2 4" id="KW-0547">Nucleotide-binding</keyword>
<accession>A0A1K2HPR3</accession>
<dbReference type="InterPro" id="IPR011761">
    <property type="entry name" value="ATP-grasp"/>
</dbReference>